<name>A0A1H4SWS9_9PSED</name>
<dbReference type="InterPro" id="IPR017896">
    <property type="entry name" value="4Fe4S_Fe-S-bd"/>
</dbReference>
<dbReference type="InterPro" id="IPR006533">
    <property type="entry name" value="T6SS_Vgr_RhsGE"/>
</dbReference>
<dbReference type="InterPro" id="IPR054030">
    <property type="entry name" value="Gp5_Vgr_C"/>
</dbReference>
<evidence type="ECO:0000313" key="6">
    <source>
        <dbReference type="Proteomes" id="UP000183114"/>
    </source>
</evidence>
<comment type="similarity">
    <text evidence="2">Belongs to the VgrG protein family.</text>
</comment>
<feature type="domain" description="4Fe-4S ferredoxin-type" evidence="4">
    <location>
        <begin position="650"/>
        <end position="681"/>
    </location>
</feature>
<evidence type="ECO:0000256" key="3">
    <source>
        <dbReference type="ARBA" id="ARBA00022525"/>
    </source>
</evidence>
<dbReference type="EMBL" id="FNTF01000002">
    <property type="protein sequence ID" value="SEC48499.1"/>
    <property type="molecule type" value="Genomic_DNA"/>
</dbReference>
<dbReference type="SUPFAM" id="SSF69255">
    <property type="entry name" value="gp5 N-terminal domain-like"/>
    <property type="match status" value="1"/>
</dbReference>
<evidence type="ECO:0000259" key="4">
    <source>
        <dbReference type="PROSITE" id="PS51379"/>
    </source>
</evidence>
<keyword evidence="3" id="KW-0964">Secreted</keyword>
<dbReference type="Gene3D" id="3.55.50.10">
    <property type="entry name" value="Baseplate protein-like domains"/>
    <property type="match status" value="1"/>
</dbReference>
<comment type="subcellular location">
    <subcellularLocation>
        <location evidence="1">Secreted</location>
    </subcellularLocation>
</comment>
<dbReference type="Pfam" id="PF22178">
    <property type="entry name" value="Gp5_trimer_C"/>
    <property type="match status" value="1"/>
</dbReference>
<organism evidence="5 6">
    <name type="scientific">Pseudomonas frederiksbergensis</name>
    <dbReference type="NCBI Taxonomy" id="104087"/>
    <lineage>
        <taxon>Bacteria</taxon>
        <taxon>Pseudomonadati</taxon>
        <taxon>Pseudomonadota</taxon>
        <taxon>Gammaproteobacteria</taxon>
        <taxon>Pseudomonadales</taxon>
        <taxon>Pseudomonadaceae</taxon>
        <taxon>Pseudomonas</taxon>
    </lineage>
</organism>
<protein>
    <submittedName>
        <fullName evidence="5">Rhs element Vgr protein</fullName>
    </submittedName>
</protein>
<evidence type="ECO:0000313" key="5">
    <source>
        <dbReference type="EMBL" id="SEC48499.1"/>
    </source>
</evidence>
<dbReference type="Proteomes" id="UP000183114">
    <property type="component" value="Unassembled WGS sequence"/>
</dbReference>
<evidence type="ECO:0000256" key="2">
    <source>
        <dbReference type="ARBA" id="ARBA00005558"/>
    </source>
</evidence>
<sequence length="1016" mass="110772">MFAPANQPRFTLTIDGVQTELKVLEFTGTEAISQPYRFDLELVSERPDIELESLLHRQAFLSFDAQGSGIHGQIFRVGQSDSGQRLTGYQISLVPRLAYLGQRINQRIFQHKSVPTIIAQIFKDHGIQRDAFEFRLGSDYPEREYCVQYAESDLAFIQRLCAEIGIHYHFQHSLDGHLLVFGDDQTVFPRLPEPTLYLPGSGMAADAPAIKRFNVRLETRTTAVTRRDYDFKKPRLQLESRLDSELRPVLEDYHFPGQFTDREHGKHLAQRALERHNADFRQAEGRGDESALVSGHFLHLAEHPHQAWNDLWLITEIEHHGRQPQVLEESVTSDGPDDFQGYRNTFLATPWDVWFRPPLGPEKPRMLGYQSAVVTGPTDSEIHCDEFGRVKVQLAWDRDGQLDEHSSCWLRVATGWAHDRYGSVMIPRVGMEVLVGFVDADADKPLVMGCLPNAATPVPLDLPADKTRSIFRSQSSPGGGGYNELRIEDRKGAEEIYLRAQRNWTQHVLNDQQVQVDNARSIVVTGTARHELKADEQRITHGQRQTEVKLDDHLVVVGDRHIRVTSQALSASQQFHVSAGQQVVIDGGASATIQAGGQWINIGPGGIFSSVPIQVGGALMPAMAAAPALPDTPLKLAAAPAAVLSAAQVMSLKSDAPFCEECERCKDGICPTPNSLTGAPKASSAKTASTVEPGFHIVEQGMSRSALESILFPQPDPAVLEKFRSLNPQLTQYAKPGQLIVLSDPRNTQCTREEALLMEAAQKVDAALEPLSDTEAEFMTRHHGEIESFLSQGSSSVGIGAAMFDKHIGNLKSTLLDLEKLHQRTFDRHGKLQGADFFAERKRLMMQLDNSLGPLVRKGVGIPDHPKLKNALGISSRSLVHHWSKAGSAGGIPGYATHIDGVSKASKLIKMGGWVGVGLQATASGLKVKETCRSGTEEACSKVKFTEAGKFGGIVAGGAAGAYMGGTICIAIGAGAVVVGGIICGVVLTGLGAAVVGDGLGSFGELGAEVIYEVSR</sequence>
<dbReference type="Gene3D" id="2.40.50.230">
    <property type="entry name" value="Gp5 N-terminal domain"/>
    <property type="match status" value="1"/>
</dbReference>
<dbReference type="PANTHER" id="PTHR32305">
    <property type="match status" value="1"/>
</dbReference>
<evidence type="ECO:0000256" key="1">
    <source>
        <dbReference type="ARBA" id="ARBA00004613"/>
    </source>
</evidence>
<dbReference type="SUPFAM" id="SSF69349">
    <property type="entry name" value="Phage fibre proteins"/>
    <property type="match status" value="1"/>
</dbReference>
<dbReference type="GO" id="GO:0005576">
    <property type="term" value="C:extracellular region"/>
    <property type="evidence" value="ECO:0007669"/>
    <property type="project" value="UniProtKB-SubCell"/>
</dbReference>
<gene>
    <name evidence="5" type="ORF">SAMN04490185_1508</name>
</gene>
<dbReference type="Gene3D" id="2.30.110.50">
    <property type="match status" value="1"/>
</dbReference>
<dbReference type="PANTHER" id="PTHR32305:SF15">
    <property type="entry name" value="PROTEIN RHSA-RELATED"/>
    <property type="match status" value="1"/>
</dbReference>
<dbReference type="AlphaFoldDB" id="A0A1H4SWS9"/>
<dbReference type="Gene3D" id="4.10.220.110">
    <property type="match status" value="1"/>
</dbReference>
<dbReference type="NCBIfam" id="TIGR03361">
    <property type="entry name" value="VI_Rhs_Vgr"/>
    <property type="match status" value="1"/>
</dbReference>
<dbReference type="InterPro" id="IPR006531">
    <property type="entry name" value="Gp5/Vgr_OB"/>
</dbReference>
<dbReference type="InterPro" id="IPR037026">
    <property type="entry name" value="Vgr_OB-fold_dom_sf"/>
</dbReference>
<proteinExistence type="inferred from homology"/>
<dbReference type="PROSITE" id="PS51379">
    <property type="entry name" value="4FE4S_FER_2"/>
    <property type="match status" value="1"/>
</dbReference>
<accession>A0A1H4SWS9</accession>
<dbReference type="InterPro" id="IPR017847">
    <property type="entry name" value="T6SS_RhsGE_Vgr_subset"/>
</dbReference>
<dbReference type="InterPro" id="IPR050708">
    <property type="entry name" value="T6SS_VgrG/RHS"/>
</dbReference>
<dbReference type="NCBIfam" id="TIGR01646">
    <property type="entry name" value="vgr_GE"/>
    <property type="match status" value="1"/>
</dbReference>
<dbReference type="Pfam" id="PF04717">
    <property type="entry name" value="Phage_base_V"/>
    <property type="match status" value="1"/>
</dbReference>
<reference evidence="5 6" key="1">
    <citation type="submission" date="2016-10" db="EMBL/GenBank/DDBJ databases">
        <authorList>
            <person name="de Groot N.N."/>
        </authorList>
    </citation>
    <scope>NUCLEOTIDE SEQUENCE [LARGE SCALE GENOMIC DNA]</scope>
    <source>
        <strain evidence="5 6">BS3655</strain>
    </source>
</reference>
<dbReference type="Pfam" id="PF05954">
    <property type="entry name" value="Phage_GPD"/>
    <property type="match status" value="1"/>
</dbReference>
<dbReference type="SUPFAM" id="SSF69279">
    <property type="entry name" value="Phage tail proteins"/>
    <property type="match status" value="2"/>
</dbReference>